<dbReference type="GeneTree" id="ENSGT00940000157455"/>
<dbReference type="PANTHER" id="PTHR10031">
    <property type="entry name" value="ATP SYNTHASE LIPID-BINDING PROTEIN, MITOCHONDRIAL"/>
    <property type="match status" value="1"/>
</dbReference>
<evidence type="ECO:0000256" key="8">
    <source>
        <dbReference type="ARBA" id="ARBA00022946"/>
    </source>
</evidence>
<reference evidence="19" key="3">
    <citation type="submission" date="2025-09" db="UniProtKB">
        <authorList>
            <consortium name="Ensembl"/>
        </authorList>
    </citation>
    <scope>IDENTIFICATION</scope>
</reference>
<dbReference type="Gene3D" id="1.20.20.10">
    <property type="entry name" value="F1F0 ATP synthase subunit C"/>
    <property type="match status" value="1"/>
</dbReference>
<dbReference type="InterPro" id="IPR038662">
    <property type="entry name" value="ATP_synth_F0_csu_sf"/>
</dbReference>
<reference evidence="19" key="2">
    <citation type="submission" date="2025-08" db="UniProtKB">
        <authorList>
            <consortium name="Ensembl"/>
        </authorList>
    </citation>
    <scope>IDENTIFICATION</scope>
</reference>
<accession>H0XQ59</accession>
<dbReference type="Ensembl" id="ENSOGAT00000032865.1">
    <property type="protein sequence ID" value="ENSOGAP00000018250.1"/>
    <property type="gene ID" value="ENSOGAG00000034459.1"/>
</dbReference>
<dbReference type="GO" id="GO:0015078">
    <property type="term" value="F:proton transmembrane transporter activity"/>
    <property type="evidence" value="ECO:0007669"/>
    <property type="project" value="InterPro"/>
</dbReference>
<dbReference type="SUPFAM" id="SSF81333">
    <property type="entry name" value="F1F0 ATP synthase subunit C"/>
    <property type="match status" value="1"/>
</dbReference>
<dbReference type="Proteomes" id="UP000005225">
    <property type="component" value="Unassembled WGS sequence"/>
</dbReference>
<dbReference type="EMBL" id="AAQR03015694">
    <property type="status" value="NOT_ANNOTATED_CDS"/>
    <property type="molecule type" value="Genomic_DNA"/>
</dbReference>
<keyword evidence="3 17" id="KW-0813">Transport</keyword>
<comment type="similarity">
    <text evidence="2 17">Belongs to the ATPase C chain family.</text>
</comment>
<keyword evidence="6" id="KW-0812">Transmembrane</keyword>
<dbReference type="FunFam" id="1.20.20.10:FF:000003">
    <property type="entry name" value="Atp synthase f complex subunit mitochondrial"/>
    <property type="match status" value="1"/>
</dbReference>
<evidence type="ECO:0000313" key="20">
    <source>
        <dbReference type="Proteomes" id="UP000005225"/>
    </source>
</evidence>
<dbReference type="AlphaFoldDB" id="H0XQ59"/>
<comment type="subcellular location">
    <subcellularLocation>
        <location evidence="1">Mitochondrion membrane</location>
        <topology evidence="1">Multi-pass membrane protein</topology>
    </subcellularLocation>
</comment>
<proteinExistence type="inferred from homology"/>
<keyword evidence="5" id="KW-0138">CF(0)</keyword>
<evidence type="ECO:0000256" key="17">
    <source>
        <dbReference type="RuleBase" id="RU004221"/>
    </source>
</evidence>
<keyword evidence="7 17" id="KW-0375">Hydrogen ion transport</keyword>
<evidence type="ECO:0000256" key="6">
    <source>
        <dbReference type="ARBA" id="ARBA00022692"/>
    </source>
</evidence>
<dbReference type="PRINTS" id="PR00124">
    <property type="entry name" value="ATPASEC"/>
</dbReference>
<keyword evidence="10 17" id="KW-0406">Ion transport</keyword>
<dbReference type="InterPro" id="IPR000454">
    <property type="entry name" value="ATP_synth_F0_csu"/>
</dbReference>
<dbReference type="InterPro" id="IPR035921">
    <property type="entry name" value="F/V-ATP_Csub_sf"/>
</dbReference>
<evidence type="ECO:0000256" key="2">
    <source>
        <dbReference type="ARBA" id="ARBA00006704"/>
    </source>
</evidence>
<keyword evidence="8" id="KW-0809">Transit peptide</keyword>
<dbReference type="GO" id="GO:0045259">
    <property type="term" value="C:proton-transporting ATP synthase complex"/>
    <property type="evidence" value="ECO:0007669"/>
    <property type="project" value="UniProtKB-KW"/>
</dbReference>
<keyword evidence="12" id="KW-0496">Mitochondrion</keyword>
<dbReference type="PANTHER" id="PTHR10031:SF0">
    <property type="entry name" value="ATPASE PROTEIN 9"/>
    <property type="match status" value="1"/>
</dbReference>
<dbReference type="InParanoid" id="H0XQ59"/>
<evidence type="ECO:0000256" key="1">
    <source>
        <dbReference type="ARBA" id="ARBA00004225"/>
    </source>
</evidence>
<evidence type="ECO:0000256" key="4">
    <source>
        <dbReference type="ARBA" id="ARBA00022481"/>
    </source>
</evidence>
<dbReference type="eggNOG" id="KOG3025">
    <property type="taxonomic scope" value="Eukaryota"/>
</dbReference>
<dbReference type="PROSITE" id="PS00605">
    <property type="entry name" value="ATPASE_C"/>
    <property type="match status" value="1"/>
</dbReference>
<dbReference type="HOGENOM" id="CLU_116822_1_0_1"/>
<protein>
    <recommendedName>
        <fullName evidence="15">ATP synthase lipid-binding protein</fullName>
    </recommendedName>
    <alternativeName>
        <fullName evidence="16">ATPase protein 9</fullName>
    </alternativeName>
    <alternativeName>
        <fullName evidence="14">ATPase subunit c</fullName>
    </alternativeName>
</protein>
<keyword evidence="9" id="KW-1133">Transmembrane helix</keyword>
<evidence type="ECO:0000256" key="10">
    <source>
        <dbReference type="ARBA" id="ARBA00023065"/>
    </source>
</evidence>
<evidence type="ECO:0000256" key="3">
    <source>
        <dbReference type="ARBA" id="ARBA00022448"/>
    </source>
</evidence>
<sequence length="131" mass="13790">PQKCMPALSLSPPLRTSQLLSRPLSVVVLKHPEMRKDESLSIWAVPRSLASPAPSHSFQTSAVSRDINTSAKFTGARAATLGVAGSGAGIEIVLGSLKIACARNPCLKQQLSPYAILGFALSEAMGLFCLM</sequence>
<dbReference type="GO" id="GO:0033177">
    <property type="term" value="C:proton-transporting two-sector ATPase complex, proton-transporting domain"/>
    <property type="evidence" value="ECO:0007669"/>
    <property type="project" value="InterPro"/>
</dbReference>
<dbReference type="Pfam" id="PF00137">
    <property type="entry name" value="ATP-synt_C"/>
    <property type="match status" value="1"/>
</dbReference>
<dbReference type="OMA" id="HPEMRKD"/>
<evidence type="ECO:0000313" key="19">
    <source>
        <dbReference type="Ensembl" id="ENSOGAP00000018250.1"/>
    </source>
</evidence>
<dbReference type="InterPro" id="IPR002379">
    <property type="entry name" value="ATPase_proteolipid_c-like_dom"/>
</dbReference>
<keyword evidence="4" id="KW-0488">Methylation</keyword>
<evidence type="ECO:0000259" key="18">
    <source>
        <dbReference type="Pfam" id="PF00137"/>
    </source>
</evidence>
<evidence type="ECO:0000256" key="13">
    <source>
        <dbReference type="ARBA" id="ARBA00023136"/>
    </source>
</evidence>
<evidence type="ECO:0000256" key="14">
    <source>
        <dbReference type="ARBA" id="ARBA00029852"/>
    </source>
</evidence>
<dbReference type="InterPro" id="IPR020537">
    <property type="entry name" value="ATP_synth_F0_csu_DDCD_BS"/>
</dbReference>
<dbReference type="CDD" id="cd18182">
    <property type="entry name" value="ATP-synt_Fo_c_ATP5G3"/>
    <property type="match status" value="1"/>
</dbReference>
<evidence type="ECO:0000256" key="9">
    <source>
        <dbReference type="ARBA" id="ARBA00022989"/>
    </source>
</evidence>
<dbReference type="GO" id="GO:0008289">
    <property type="term" value="F:lipid binding"/>
    <property type="evidence" value="ECO:0007669"/>
    <property type="project" value="UniProtKB-KW"/>
</dbReference>
<evidence type="ECO:0000256" key="15">
    <source>
        <dbReference type="ARBA" id="ARBA00032304"/>
    </source>
</evidence>
<dbReference type="GO" id="GO:0015986">
    <property type="term" value="P:proton motive force-driven ATP synthesis"/>
    <property type="evidence" value="ECO:0007669"/>
    <property type="project" value="InterPro"/>
</dbReference>
<evidence type="ECO:0000256" key="7">
    <source>
        <dbReference type="ARBA" id="ARBA00022781"/>
    </source>
</evidence>
<dbReference type="STRING" id="30611.ENSOGAP00000018250"/>
<name>H0XQ59_OTOGA</name>
<keyword evidence="20" id="KW-1185">Reference proteome</keyword>
<reference evidence="20" key="1">
    <citation type="submission" date="2011-03" db="EMBL/GenBank/DDBJ databases">
        <title>Version 3 of the genome sequence of Otolemur garnettii (Bushbaby).</title>
        <authorList>
            <consortium name="The Broad Institute Genome Sequencing Platform"/>
            <person name="Di Palma F."/>
            <person name="Johnson J."/>
            <person name="Lander E.S."/>
            <person name="Lindblad-Toh K."/>
            <person name="Jaffe D.B."/>
            <person name="Gnerre S."/>
            <person name="MacCallum I."/>
            <person name="Przybylski D."/>
            <person name="Ribeiro F.J."/>
            <person name="Burton J.N."/>
            <person name="Walker B.J."/>
            <person name="Sharpe T."/>
            <person name="Hall G."/>
        </authorList>
    </citation>
    <scope>NUCLEOTIDE SEQUENCE [LARGE SCALE GENOMIC DNA]</scope>
</reference>
<evidence type="ECO:0000256" key="16">
    <source>
        <dbReference type="ARBA" id="ARBA00033111"/>
    </source>
</evidence>
<evidence type="ECO:0000256" key="12">
    <source>
        <dbReference type="ARBA" id="ARBA00023128"/>
    </source>
</evidence>
<feature type="domain" description="V-ATPase proteolipid subunit C-like" evidence="18">
    <location>
        <begin position="78"/>
        <end position="131"/>
    </location>
</feature>
<organism evidence="19 20">
    <name type="scientific">Otolemur garnettii</name>
    <name type="common">Small-eared galago</name>
    <name type="synonym">Garnett's greater bushbaby</name>
    <dbReference type="NCBI Taxonomy" id="30611"/>
    <lineage>
        <taxon>Eukaryota</taxon>
        <taxon>Metazoa</taxon>
        <taxon>Chordata</taxon>
        <taxon>Craniata</taxon>
        <taxon>Vertebrata</taxon>
        <taxon>Euteleostomi</taxon>
        <taxon>Mammalia</taxon>
        <taxon>Eutheria</taxon>
        <taxon>Euarchontoglires</taxon>
        <taxon>Primates</taxon>
        <taxon>Strepsirrhini</taxon>
        <taxon>Lorisiformes</taxon>
        <taxon>Galagidae</taxon>
        <taxon>Otolemur</taxon>
    </lineage>
</organism>
<keyword evidence="11 17" id="KW-0446">Lipid-binding</keyword>
<evidence type="ECO:0000256" key="11">
    <source>
        <dbReference type="ARBA" id="ARBA00023121"/>
    </source>
</evidence>
<evidence type="ECO:0000256" key="5">
    <source>
        <dbReference type="ARBA" id="ARBA00022547"/>
    </source>
</evidence>
<keyword evidence="13" id="KW-0472">Membrane</keyword>
<dbReference type="GO" id="GO:0005743">
    <property type="term" value="C:mitochondrial inner membrane"/>
    <property type="evidence" value="ECO:0007669"/>
    <property type="project" value="UniProtKB-ARBA"/>
</dbReference>